<dbReference type="Gene3D" id="2.40.50.90">
    <property type="match status" value="1"/>
</dbReference>
<dbReference type="Proteomes" id="UP001597343">
    <property type="component" value="Unassembled WGS sequence"/>
</dbReference>
<evidence type="ECO:0000313" key="7">
    <source>
        <dbReference type="EMBL" id="MFD2168458.1"/>
    </source>
</evidence>
<gene>
    <name evidence="7" type="ORF">ACFSOY_00300</name>
</gene>
<dbReference type="PROSITE" id="PS51257">
    <property type="entry name" value="PROKAR_LIPOPROTEIN"/>
    <property type="match status" value="1"/>
</dbReference>
<reference evidence="8" key="1">
    <citation type="journal article" date="2019" name="Int. J. Syst. Evol. Microbiol.">
        <title>The Global Catalogue of Microorganisms (GCM) 10K type strain sequencing project: providing services to taxonomists for standard genome sequencing and annotation.</title>
        <authorList>
            <consortium name="The Broad Institute Genomics Platform"/>
            <consortium name="The Broad Institute Genome Sequencing Center for Infectious Disease"/>
            <person name="Wu L."/>
            <person name="Ma J."/>
        </authorList>
    </citation>
    <scope>NUCLEOTIDE SEQUENCE [LARGE SCALE GENOMIC DNA]</scope>
    <source>
        <strain evidence="8">CGMCC 1.13574</strain>
    </source>
</reference>
<evidence type="ECO:0000313" key="8">
    <source>
        <dbReference type="Proteomes" id="UP001597343"/>
    </source>
</evidence>
<evidence type="ECO:0000256" key="2">
    <source>
        <dbReference type="ARBA" id="ARBA00022759"/>
    </source>
</evidence>
<accession>A0ABW4ZR95</accession>
<proteinExistence type="predicted"/>
<feature type="domain" description="TNase-like" evidence="6">
    <location>
        <begin position="40"/>
        <end position="177"/>
    </location>
</feature>
<keyword evidence="8" id="KW-1185">Reference proteome</keyword>
<evidence type="ECO:0000256" key="4">
    <source>
        <dbReference type="SAM" id="MobiDB-lite"/>
    </source>
</evidence>
<keyword evidence="2" id="KW-0255">Endonuclease</keyword>
<dbReference type="InterPro" id="IPR016071">
    <property type="entry name" value="Staphylococal_nuclease_OB-fold"/>
</dbReference>
<feature type="signal peptide" evidence="5">
    <location>
        <begin position="1"/>
        <end position="18"/>
    </location>
</feature>
<feature type="region of interest" description="Disordered" evidence="4">
    <location>
        <begin position="195"/>
        <end position="221"/>
    </location>
</feature>
<dbReference type="RefSeq" id="WP_386043195.1">
    <property type="nucleotide sequence ID" value="NZ_JBHUIO010000002.1"/>
</dbReference>
<dbReference type="SMART" id="SM00318">
    <property type="entry name" value="SNc"/>
    <property type="match status" value="1"/>
</dbReference>
<feature type="compositionally biased region" description="Basic and acidic residues" evidence="4">
    <location>
        <begin position="195"/>
        <end position="208"/>
    </location>
</feature>
<sequence length="264" mass="28799">MKKIALLFICCLGLLGCAEPGSDKNSSSPSSANSATSAIEGRYAVVTHVADGDTIQLENGEKVRMIGVNTPETKKPGTAVQPYGQEASDFTKKALEGKKVFVETDVQPTDRYGRTLAYIYTEAPKTEADIEALMFNATLLREGYAQLMTIQPNVKYQELFLKLQRKARADNLGLWALGIYKDSAKSTNDVFEKEVPEGAKSDPAEKEAVQPTGCADPNIKGNINTKGEKIYHVPGGRYYEQTKAEQLFCSPAEAEAAGFRKSKQ</sequence>
<evidence type="ECO:0000259" key="6">
    <source>
        <dbReference type="PROSITE" id="PS50830"/>
    </source>
</evidence>
<feature type="chain" id="PRO_5045419265" evidence="5">
    <location>
        <begin position="19"/>
        <end position="264"/>
    </location>
</feature>
<organism evidence="7 8">
    <name type="scientific">Tumebacillus lipolyticus</name>
    <dbReference type="NCBI Taxonomy" id="1280370"/>
    <lineage>
        <taxon>Bacteria</taxon>
        <taxon>Bacillati</taxon>
        <taxon>Bacillota</taxon>
        <taxon>Bacilli</taxon>
        <taxon>Bacillales</taxon>
        <taxon>Alicyclobacillaceae</taxon>
        <taxon>Tumebacillus</taxon>
    </lineage>
</organism>
<dbReference type="EMBL" id="JBHUIO010000002">
    <property type="protein sequence ID" value="MFD2168458.1"/>
    <property type="molecule type" value="Genomic_DNA"/>
</dbReference>
<keyword evidence="1" id="KW-0540">Nuclease</keyword>
<name>A0ABW4ZR95_9BACL</name>
<protein>
    <submittedName>
        <fullName evidence="7">Thermonuclease family protein</fullName>
    </submittedName>
</protein>
<dbReference type="Pfam" id="PF00565">
    <property type="entry name" value="SNase"/>
    <property type="match status" value="1"/>
</dbReference>
<dbReference type="PROSITE" id="PS50830">
    <property type="entry name" value="TNASE_3"/>
    <property type="match status" value="1"/>
</dbReference>
<dbReference type="PANTHER" id="PTHR12302">
    <property type="entry name" value="EBNA2 BINDING PROTEIN P100"/>
    <property type="match status" value="1"/>
</dbReference>
<dbReference type="SUPFAM" id="SSF50199">
    <property type="entry name" value="Staphylococcal nuclease"/>
    <property type="match status" value="1"/>
</dbReference>
<dbReference type="InterPro" id="IPR002071">
    <property type="entry name" value="Thermonucl_AS"/>
</dbReference>
<evidence type="ECO:0000256" key="1">
    <source>
        <dbReference type="ARBA" id="ARBA00022722"/>
    </source>
</evidence>
<dbReference type="PANTHER" id="PTHR12302:SF3">
    <property type="entry name" value="SERINE_THREONINE-PROTEIN KINASE 31"/>
    <property type="match status" value="1"/>
</dbReference>
<dbReference type="PROSITE" id="PS01284">
    <property type="entry name" value="TNASE_2"/>
    <property type="match status" value="1"/>
</dbReference>
<keyword evidence="3" id="KW-0378">Hydrolase</keyword>
<dbReference type="InterPro" id="IPR035437">
    <property type="entry name" value="SNase_OB-fold_sf"/>
</dbReference>
<evidence type="ECO:0000256" key="5">
    <source>
        <dbReference type="SAM" id="SignalP"/>
    </source>
</evidence>
<comment type="caution">
    <text evidence="7">The sequence shown here is derived from an EMBL/GenBank/DDBJ whole genome shotgun (WGS) entry which is preliminary data.</text>
</comment>
<keyword evidence="5" id="KW-0732">Signal</keyword>
<evidence type="ECO:0000256" key="3">
    <source>
        <dbReference type="ARBA" id="ARBA00022801"/>
    </source>
</evidence>